<evidence type="ECO:0000313" key="8">
    <source>
        <dbReference type="Proteomes" id="UP000183832"/>
    </source>
</evidence>
<dbReference type="Pfam" id="PF13920">
    <property type="entry name" value="zf-C3HC4_3"/>
    <property type="match status" value="1"/>
</dbReference>
<feature type="domain" description="RING-type" evidence="6">
    <location>
        <begin position="267"/>
        <end position="304"/>
    </location>
</feature>
<dbReference type="InterPro" id="IPR013083">
    <property type="entry name" value="Znf_RING/FYVE/PHD"/>
</dbReference>
<dbReference type="Gene3D" id="1.10.1170.10">
    <property type="entry name" value="Inhibitor Of Apoptosis Protein (2mihbC-IAP-1), Chain A"/>
    <property type="match status" value="2"/>
</dbReference>
<organism evidence="7 8">
    <name type="scientific">Clunio marinus</name>
    <dbReference type="NCBI Taxonomy" id="568069"/>
    <lineage>
        <taxon>Eukaryota</taxon>
        <taxon>Metazoa</taxon>
        <taxon>Ecdysozoa</taxon>
        <taxon>Arthropoda</taxon>
        <taxon>Hexapoda</taxon>
        <taxon>Insecta</taxon>
        <taxon>Pterygota</taxon>
        <taxon>Neoptera</taxon>
        <taxon>Endopterygota</taxon>
        <taxon>Diptera</taxon>
        <taxon>Nematocera</taxon>
        <taxon>Chironomoidea</taxon>
        <taxon>Chironomidae</taxon>
        <taxon>Clunio</taxon>
    </lineage>
</organism>
<gene>
    <name evidence="7" type="ORF">CLUMA_CG009285</name>
</gene>
<name>A0A1J1I8E3_9DIPT</name>
<sequence length="316" mass="37038">MNIVHPSTSSVNVQQNRRRSSQVAFNLVRYNLNREEDRRKTFEQNGWFNHEFNVEYKDLALLGFFYEKYPDSVRCNFCLLQLSDFEPGDDILQAHLTFSPNCPLLKRCKTDNEPMNSEKLNKILPKVYYDECGWKRKKNKEEVKKSETIRYPRYESLNKRLETFDMWPIGLKQKPQDLAEAGFFYSGQSDVTICFSCGNHIGKWEVDDNPWVEHNKLSKECNFLKENKEILNENTKKYETDSDYGSMETEDGNDEKNTSEDKIIKECKICLEVKRLPAILPCGHVAACQSCIQKLTNKKCPICRTKIEDTKQLYLS</sequence>
<dbReference type="SMART" id="SM00184">
    <property type="entry name" value="RING"/>
    <property type="match status" value="1"/>
</dbReference>
<dbReference type="STRING" id="568069.A0A1J1I8E3"/>
<dbReference type="InterPro" id="IPR001841">
    <property type="entry name" value="Znf_RING"/>
</dbReference>
<dbReference type="PROSITE" id="PS50143">
    <property type="entry name" value="BIR_REPEAT_2"/>
    <property type="match status" value="2"/>
</dbReference>
<evidence type="ECO:0000259" key="6">
    <source>
        <dbReference type="PROSITE" id="PS50089"/>
    </source>
</evidence>
<evidence type="ECO:0000256" key="1">
    <source>
        <dbReference type="ARBA" id="ARBA00006672"/>
    </source>
</evidence>
<dbReference type="InterPro" id="IPR001370">
    <property type="entry name" value="BIR_rpt"/>
</dbReference>
<dbReference type="CDD" id="cd00022">
    <property type="entry name" value="BIR"/>
    <property type="match status" value="2"/>
</dbReference>
<dbReference type="EMBL" id="CVRI01000043">
    <property type="protein sequence ID" value="CRK95836.1"/>
    <property type="molecule type" value="Genomic_DNA"/>
</dbReference>
<accession>A0A1J1I8E3</accession>
<keyword evidence="8" id="KW-1185">Reference proteome</keyword>
<evidence type="ECO:0000313" key="7">
    <source>
        <dbReference type="EMBL" id="CRK95836.1"/>
    </source>
</evidence>
<reference evidence="7 8" key="1">
    <citation type="submission" date="2015-04" db="EMBL/GenBank/DDBJ databases">
        <authorList>
            <person name="Syromyatnikov M.Y."/>
            <person name="Popov V.N."/>
        </authorList>
    </citation>
    <scope>NUCLEOTIDE SEQUENCE [LARGE SCALE GENOMIC DNA]</scope>
</reference>
<dbReference type="Gene3D" id="3.30.40.10">
    <property type="entry name" value="Zinc/RING finger domain, C3HC4 (zinc finger)"/>
    <property type="match status" value="1"/>
</dbReference>
<evidence type="ECO:0000256" key="5">
    <source>
        <dbReference type="SAM" id="Coils"/>
    </source>
</evidence>
<keyword evidence="5" id="KW-0175">Coiled coil</keyword>
<keyword evidence="2 4" id="KW-0863">Zinc-finger</keyword>
<evidence type="ECO:0000256" key="3">
    <source>
        <dbReference type="ARBA" id="ARBA00022833"/>
    </source>
</evidence>
<dbReference type="Pfam" id="PF00653">
    <property type="entry name" value="BIR"/>
    <property type="match status" value="2"/>
</dbReference>
<keyword evidence="3" id="KW-0862">Zinc</keyword>
<dbReference type="OrthoDB" id="5855668at2759"/>
<dbReference type="SUPFAM" id="SSF57924">
    <property type="entry name" value="Inhibitor of apoptosis (IAP) repeat"/>
    <property type="match status" value="2"/>
</dbReference>
<protein>
    <submittedName>
        <fullName evidence="7">CLUMA_CG009285, isoform A</fullName>
    </submittedName>
</protein>
<dbReference type="PROSITE" id="PS50089">
    <property type="entry name" value="ZF_RING_2"/>
    <property type="match status" value="1"/>
</dbReference>
<keyword evidence="2 4" id="KW-0479">Metal-binding</keyword>
<proteinExistence type="inferred from homology"/>
<dbReference type="Proteomes" id="UP000183832">
    <property type="component" value="Unassembled WGS sequence"/>
</dbReference>
<feature type="coiled-coil region" evidence="5">
    <location>
        <begin position="214"/>
        <end position="241"/>
    </location>
</feature>
<dbReference type="GO" id="GO:0008270">
    <property type="term" value="F:zinc ion binding"/>
    <property type="evidence" value="ECO:0007669"/>
    <property type="project" value="UniProtKB-KW"/>
</dbReference>
<comment type="similarity">
    <text evidence="1">Belongs to the IAP family.</text>
</comment>
<evidence type="ECO:0000256" key="2">
    <source>
        <dbReference type="ARBA" id="ARBA00022771"/>
    </source>
</evidence>
<dbReference type="PANTHER" id="PTHR10044:SF139">
    <property type="entry name" value="DEATH-ASSOCIATED INHIBITOR OF APOPTOSIS 2"/>
    <property type="match status" value="1"/>
</dbReference>
<dbReference type="AlphaFoldDB" id="A0A1J1I8E3"/>
<dbReference type="InterPro" id="IPR050784">
    <property type="entry name" value="IAP"/>
</dbReference>
<evidence type="ECO:0000256" key="4">
    <source>
        <dbReference type="PROSITE-ProRule" id="PRU00175"/>
    </source>
</evidence>
<dbReference type="PANTHER" id="PTHR10044">
    <property type="entry name" value="INHIBITOR OF APOPTOSIS"/>
    <property type="match status" value="1"/>
</dbReference>
<dbReference type="SMART" id="SM00238">
    <property type="entry name" value="BIR"/>
    <property type="match status" value="2"/>
</dbReference>